<dbReference type="RefSeq" id="WP_117442291.1">
    <property type="nucleotide sequence ID" value="NZ_JAJFEN010000007.1"/>
</dbReference>
<keyword evidence="1" id="KW-0812">Transmembrane</keyword>
<gene>
    <name evidence="2" type="ORF">DXA38_05285</name>
</gene>
<name>A0A3E2W128_CLOIN</name>
<reference evidence="2 3" key="1">
    <citation type="submission" date="2018-08" db="EMBL/GenBank/DDBJ databases">
        <title>A genome reference for cultivated species of the human gut microbiota.</title>
        <authorList>
            <person name="Zou Y."/>
            <person name="Xue W."/>
            <person name="Luo G."/>
        </authorList>
    </citation>
    <scope>NUCLEOTIDE SEQUENCE [LARGE SCALE GENOMIC DNA]</scope>
    <source>
        <strain evidence="2 3">OF01-2LB</strain>
    </source>
</reference>
<dbReference type="EMBL" id="QVEV01000005">
    <property type="protein sequence ID" value="RGC17249.1"/>
    <property type="molecule type" value="Genomic_DNA"/>
</dbReference>
<dbReference type="Proteomes" id="UP000260025">
    <property type="component" value="Unassembled WGS sequence"/>
</dbReference>
<evidence type="ECO:0000313" key="2">
    <source>
        <dbReference type="EMBL" id="RGC17249.1"/>
    </source>
</evidence>
<proteinExistence type="predicted"/>
<organism evidence="2 3">
    <name type="scientific">Clostridium innocuum</name>
    <dbReference type="NCBI Taxonomy" id="1522"/>
    <lineage>
        <taxon>Bacteria</taxon>
        <taxon>Bacillati</taxon>
        <taxon>Bacillota</taxon>
        <taxon>Clostridia</taxon>
        <taxon>Eubacteriales</taxon>
        <taxon>Clostridiaceae</taxon>
        <taxon>Clostridium</taxon>
    </lineage>
</organism>
<dbReference type="OrthoDB" id="9801008at2"/>
<keyword evidence="1" id="KW-1133">Transmembrane helix</keyword>
<evidence type="ECO:0008006" key="4">
    <source>
        <dbReference type="Google" id="ProtNLM"/>
    </source>
</evidence>
<feature type="transmembrane region" description="Helical" evidence="1">
    <location>
        <begin position="7"/>
        <end position="24"/>
    </location>
</feature>
<sequence length="156" mass="18327">MKKKIGIVIIFICGILAFFVPYFFSNSWRNVACKRGEIHSDIYEREDVEHAMTLVEQTFPQELLDCKMTKLSYDESAYRQFADSFRKQKSDEVIVVYTDFITVFNAFHTKDHTLEPNAEYTAYPWVLRRSCGQKEWDIIGSGYGFLYTGEVSKDRR</sequence>
<protein>
    <recommendedName>
        <fullName evidence="4">DUF4829 domain-containing protein</fullName>
    </recommendedName>
</protein>
<keyword evidence="1" id="KW-0472">Membrane</keyword>
<evidence type="ECO:0000256" key="1">
    <source>
        <dbReference type="SAM" id="Phobius"/>
    </source>
</evidence>
<accession>A0A3E2W128</accession>
<dbReference type="AlphaFoldDB" id="A0A3E2W128"/>
<evidence type="ECO:0000313" key="3">
    <source>
        <dbReference type="Proteomes" id="UP000260025"/>
    </source>
</evidence>
<comment type="caution">
    <text evidence="2">The sequence shown here is derived from an EMBL/GenBank/DDBJ whole genome shotgun (WGS) entry which is preliminary data.</text>
</comment>